<proteinExistence type="predicted"/>
<evidence type="ECO:0000313" key="2">
    <source>
        <dbReference type="EMBL" id="ASN71123.1"/>
    </source>
</evidence>
<gene>
    <name evidence="2" type="ORF">3S10_35</name>
    <name evidence="3" type="ORF">7AX5_34</name>
    <name evidence="1" type="ORF">7F10_34</name>
</gene>
<evidence type="ECO:0000313" key="3">
    <source>
        <dbReference type="EMBL" id="ASN71292.1"/>
    </source>
</evidence>
<organism evidence="2">
    <name type="scientific">uncultured Caudovirales phage</name>
    <dbReference type="NCBI Taxonomy" id="2100421"/>
    <lineage>
        <taxon>Viruses</taxon>
        <taxon>Duplodnaviria</taxon>
        <taxon>Heunggongvirae</taxon>
        <taxon>Uroviricota</taxon>
        <taxon>Caudoviricetes</taxon>
        <taxon>Peduoviridae</taxon>
        <taxon>Maltschvirus</taxon>
        <taxon>Maltschvirus maltsch</taxon>
    </lineage>
</organism>
<dbReference type="EMBL" id="MF417917">
    <property type="protein sequence ID" value="ASN71021.1"/>
    <property type="molecule type" value="Genomic_DNA"/>
</dbReference>
<sequence length="42" mass="4396">MNLLGGFEGGTDIGHSACGCAWTIPALGRWDVATWFGRAGWG</sequence>
<evidence type="ECO:0000313" key="1">
    <source>
        <dbReference type="EMBL" id="ASN71021.1"/>
    </source>
</evidence>
<name>A0A2H4JAW6_9CAUD</name>
<accession>A0A2H4JAW6</accession>
<dbReference type="EMBL" id="MF417919">
    <property type="protein sequence ID" value="ASN71123.1"/>
    <property type="molecule type" value="Genomic_DNA"/>
</dbReference>
<protein>
    <submittedName>
        <fullName evidence="2">Uncharacterized protein</fullName>
    </submittedName>
</protein>
<reference evidence="2" key="1">
    <citation type="submission" date="2017-06" db="EMBL/GenBank/DDBJ databases">
        <title>Novel phages from South African skin metaviromes.</title>
        <authorList>
            <person name="van Zyl L.J."/>
            <person name="Abrahams Y."/>
            <person name="Stander E.A."/>
            <person name="Kirby B.M."/>
            <person name="Clavaud C."/>
            <person name="Farcet C."/>
            <person name="Breton L."/>
            <person name="Trindade M.I."/>
        </authorList>
    </citation>
    <scope>NUCLEOTIDE SEQUENCE</scope>
</reference>
<dbReference type="EMBL" id="MF417922">
    <property type="protein sequence ID" value="ASN71292.1"/>
    <property type="molecule type" value="Genomic_DNA"/>
</dbReference>